<evidence type="ECO:0000313" key="9">
    <source>
        <dbReference type="Proteomes" id="UP001596972"/>
    </source>
</evidence>
<accession>A0ABW3EP26</accession>
<keyword evidence="1" id="KW-0813">Transport</keyword>
<dbReference type="InterPro" id="IPR009014">
    <property type="entry name" value="Transketo_C/PFOR_II"/>
</dbReference>
<dbReference type="SUPFAM" id="SSF52922">
    <property type="entry name" value="TK C-terminal domain-like"/>
    <property type="match status" value="1"/>
</dbReference>
<dbReference type="Gene3D" id="3.40.920.10">
    <property type="entry name" value="Pyruvate-ferredoxin oxidoreductase, PFOR, domain III"/>
    <property type="match status" value="1"/>
</dbReference>
<organism evidence="8 9">
    <name type="scientific">Actinomadura sediminis</name>
    <dbReference type="NCBI Taxonomy" id="1038904"/>
    <lineage>
        <taxon>Bacteria</taxon>
        <taxon>Bacillati</taxon>
        <taxon>Actinomycetota</taxon>
        <taxon>Actinomycetes</taxon>
        <taxon>Streptosporangiales</taxon>
        <taxon>Thermomonosporaceae</taxon>
        <taxon>Actinomadura</taxon>
    </lineage>
</organism>
<dbReference type="InterPro" id="IPR002869">
    <property type="entry name" value="Pyrv_flavodox_OxRed_cen"/>
</dbReference>
<comment type="caution">
    <text evidence="8">The sequence shown here is derived from an EMBL/GenBank/DDBJ whole genome shotgun (WGS) entry which is preliminary data.</text>
</comment>
<dbReference type="Proteomes" id="UP001596972">
    <property type="component" value="Unassembled WGS sequence"/>
</dbReference>
<dbReference type="Pfam" id="PF01558">
    <property type="entry name" value="POR"/>
    <property type="match status" value="1"/>
</dbReference>
<dbReference type="InterPro" id="IPR046667">
    <property type="entry name" value="DUF6537"/>
</dbReference>
<dbReference type="NCBIfam" id="NF009589">
    <property type="entry name" value="PRK13030.1"/>
    <property type="match status" value="1"/>
</dbReference>
<protein>
    <submittedName>
        <fullName evidence="8">Indolepyruvate ferredoxin oxidoreductase family protein</fullName>
    </submittedName>
</protein>
<keyword evidence="2" id="KW-0479">Metal-binding</keyword>
<keyword evidence="4" id="KW-0560">Oxidoreductase</keyword>
<dbReference type="Gene3D" id="3.40.50.970">
    <property type="match status" value="2"/>
</dbReference>
<evidence type="ECO:0000256" key="1">
    <source>
        <dbReference type="ARBA" id="ARBA00022448"/>
    </source>
</evidence>
<dbReference type="NCBIfam" id="NF009588">
    <property type="entry name" value="PRK13029.1"/>
    <property type="match status" value="1"/>
</dbReference>
<sequence>MHSIASPLRDRLELDRGRIAIGGVHALVRLLLDQRRADARRGWKTAGFVSGYRGSPLGGLDQQLVRDAALLEADGIRFVPGVNEELAATAVYGSQLAEHLPGPRYEGVFGLWYGKAPGVDRSLDAFKHANWLGTSARGGVLAVVGDDPSCKSSTLPSATEGALAEAFMPVLVPASVGDVLRLGRHGFEMSRFSGAWTGFKLVTDVADSHEVVDVAPVPDPVLPEFAWRGRPWRPTRRPGVDLKDTVALEPEVLEGRLRAATAYAAANGLDRIEGATGDAAIGLVAAGRTYLELREALDRLGLDDAALARRGVRLLRLALVHPLDGDRVREFARGLREIVVVEEKRAFVETQIRDVLYGAADRPAVYGKRGPAAYGEPAAGVPGPGPDGALVPLDGGLDADRIVRALARFLADRIGAEHLDLRDPALRPGKPAITLLGAARTPYFCSGCPHNRSTVVPDGSIAASGIGCHVMTVFTDRSIGTTQMGGEGAMWVGAAPFSDTEHMFQNLGDGTFFHSGGLAIRQAVAAGTNITYKILYNAAVAMTGGQDADGGSDPAAITRMLHAEGVAKIVVVADDPSRYPRGTDWAPGVRVRHRDDLDAVQRELRATPGVTVLLYDQACAAETRRKRKRGLAPDPQTRVLINEAVCEGCGDCGVKSNCLSVAPVETEFGRKTQIDQTSCNKDYSCVDGDCPSFLTVVPGEAKAAPRRLPEIGALAEPESRPAAADVLLVGIGGTGVVTVNQVLAMAALLDGRHARALDQTGLSQKAGAVVSHLRIGDAGRDRPGMVGAGGADAYLVFDALAGTSDANLRRCAPGRTAAVVSTSEVPTGRMVTDPSAALPPSAGLVRRIADRTDAARLVAFDALALAERWFGSTTTANFVVVGAAYQAGLLPVSADAIERALALNGVQVDANVQAFRAGRRLVLEPDRADEPAAPSPAPVRRPLDGTAPAAARLVDASGADGELARALRIRVPDLAAYQDLALAERYLAVVLRVAAAERACGADGQRLAVAVARNLHKLMAYKDEYEVARLHLDPELARRVEERFGEGAEVRYLLHPPLLRTMGLDRKIALGRTARPAFRALRAMRRLRGTPLDPFGAAAQRREERRLVTGYVAVVNELVAGLRDGASPERHDLAVQIAELPDMVRGYEDVKTANIARYEERLRELLAAWRTERAPVTR</sequence>
<evidence type="ECO:0000256" key="5">
    <source>
        <dbReference type="ARBA" id="ARBA00023004"/>
    </source>
</evidence>
<dbReference type="PANTHER" id="PTHR48084">
    <property type="entry name" value="2-OXOGLUTARATE OXIDOREDUCTASE SUBUNIT KORB-RELATED"/>
    <property type="match status" value="1"/>
</dbReference>
<evidence type="ECO:0000313" key="8">
    <source>
        <dbReference type="EMBL" id="MFD0901917.1"/>
    </source>
</evidence>
<gene>
    <name evidence="8" type="ORF">ACFQ11_16065</name>
</gene>
<dbReference type="InterPro" id="IPR029061">
    <property type="entry name" value="THDP-binding"/>
</dbReference>
<dbReference type="SUPFAM" id="SSF52518">
    <property type="entry name" value="Thiamin diphosphate-binding fold (THDP-binding)"/>
    <property type="match status" value="2"/>
</dbReference>
<keyword evidence="6" id="KW-0411">Iron-sulfur</keyword>
<proteinExistence type="predicted"/>
<evidence type="ECO:0000259" key="7">
    <source>
        <dbReference type="PROSITE" id="PS51379"/>
    </source>
</evidence>
<dbReference type="RefSeq" id="WP_378299180.1">
    <property type="nucleotide sequence ID" value="NZ_JBHTJA010000027.1"/>
</dbReference>
<dbReference type="Pfam" id="PF20169">
    <property type="entry name" value="DUF6537"/>
    <property type="match status" value="1"/>
</dbReference>
<dbReference type="PANTHER" id="PTHR48084:SF3">
    <property type="entry name" value="SUBUNIT OF PYRUVATE:FLAVODOXIN OXIDOREDUCTASE"/>
    <property type="match status" value="1"/>
</dbReference>
<dbReference type="Gene3D" id="3.40.50.920">
    <property type="match status" value="1"/>
</dbReference>
<evidence type="ECO:0000256" key="6">
    <source>
        <dbReference type="ARBA" id="ARBA00023014"/>
    </source>
</evidence>
<keyword evidence="5" id="KW-0408">Iron</keyword>
<dbReference type="InterPro" id="IPR051457">
    <property type="entry name" value="2-oxoacid:Fd_oxidoreductase"/>
</dbReference>
<dbReference type="InterPro" id="IPR017896">
    <property type="entry name" value="4Fe4S_Fe-S-bd"/>
</dbReference>
<dbReference type="PROSITE" id="PS51379">
    <property type="entry name" value="4FE4S_FER_2"/>
    <property type="match status" value="1"/>
</dbReference>
<dbReference type="InterPro" id="IPR019752">
    <property type="entry name" value="Pyrv/ketoisovalerate_OxRed_cat"/>
</dbReference>
<dbReference type="InterPro" id="IPR002880">
    <property type="entry name" value="Pyrv_Fd/Flavodoxin_OxRdtase_N"/>
</dbReference>
<dbReference type="CDD" id="cd07034">
    <property type="entry name" value="TPP_PYR_PFOR_IOR-alpha_like"/>
    <property type="match status" value="1"/>
</dbReference>
<evidence type="ECO:0000256" key="4">
    <source>
        <dbReference type="ARBA" id="ARBA00023002"/>
    </source>
</evidence>
<dbReference type="SUPFAM" id="SSF53323">
    <property type="entry name" value="Pyruvate-ferredoxin oxidoreductase, PFOR, domain III"/>
    <property type="match status" value="1"/>
</dbReference>
<keyword evidence="9" id="KW-1185">Reference proteome</keyword>
<dbReference type="Pfam" id="PF02775">
    <property type="entry name" value="TPP_enzyme_C"/>
    <property type="match status" value="1"/>
</dbReference>
<evidence type="ECO:0000256" key="2">
    <source>
        <dbReference type="ARBA" id="ARBA00022485"/>
    </source>
</evidence>
<dbReference type="CDD" id="cd02008">
    <property type="entry name" value="TPP_IOR_alpha"/>
    <property type="match status" value="1"/>
</dbReference>
<dbReference type="EMBL" id="JBHTJA010000027">
    <property type="protein sequence ID" value="MFD0901917.1"/>
    <property type="molecule type" value="Genomic_DNA"/>
</dbReference>
<evidence type="ECO:0000256" key="3">
    <source>
        <dbReference type="ARBA" id="ARBA00022982"/>
    </source>
</evidence>
<dbReference type="InterPro" id="IPR011766">
    <property type="entry name" value="TPP_enzyme_TPP-bd"/>
</dbReference>
<name>A0ABW3EP26_9ACTN</name>
<feature type="domain" description="4Fe-4S ferredoxin-type" evidence="7">
    <location>
        <begin position="637"/>
        <end position="668"/>
    </location>
</feature>
<keyword evidence="2" id="KW-0004">4Fe-4S</keyword>
<reference evidence="9" key="1">
    <citation type="journal article" date="2019" name="Int. J. Syst. Evol. Microbiol.">
        <title>The Global Catalogue of Microorganisms (GCM) 10K type strain sequencing project: providing services to taxonomists for standard genome sequencing and annotation.</title>
        <authorList>
            <consortium name="The Broad Institute Genomics Platform"/>
            <consortium name="The Broad Institute Genome Sequencing Center for Infectious Disease"/>
            <person name="Wu L."/>
            <person name="Ma J."/>
        </authorList>
    </citation>
    <scope>NUCLEOTIDE SEQUENCE [LARGE SCALE GENOMIC DNA]</scope>
    <source>
        <strain evidence="9">JCM 31202</strain>
    </source>
</reference>
<keyword evidence="3" id="KW-0249">Electron transport</keyword>